<evidence type="ECO:0000256" key="1">
    <source>
        <dbReference type="SAM" id="MobiDB-lite"/>
    </source>
</evidence>
<keyword evidence="2" id="KW-0472">Membrane</keyword>
<organism evidence="3 4">
    <name type="scientific">Halocaridina rubra</name>
    <name type="common">Hawaiian red shrimp</name>
    <dbReference type="NCBI Taxonomy" id="373956"/>
    <lineage>
        <taxon>Eukaryota</taxon>
        <taxon>Metazoa</taxon>
        <taxon>Ecdysozoa</taxon>
        <taxon>Arthropoda</taxon>
        <taxon>Crustacea</taxon>
        <taxon>Multicrustacea</taxon>
        <taxon>Malacostraca</taxon>
        <taxon>Eumalacostraca</taxon>
        <taxon>Eucarida</taxon>
        <taxon>Decapoda</taxon>
        <taxon>Pleocyemata</taxon>
        <taxon>Caridea</taxon>
        <taxon>Atyoidea</taxon>
        <taxon>Atyidae</taxon>
        <taxon>Halocaridina</taxon>
    </lineage>
</organism>
<evidence type="ECO:0000313" key="4">
    <source>
        <dbReference type="Proteomes" id="UP001381693"/>
    </source>
</evidence>
<gene>
    <name evidence="3" type="ORF">SK128_019626</name>
</gene>
<proteinExistence type="predicted"/>
<evidence type="ECO:0000256" key="2">
    <source>
        <dbReference type="SAM" id="Phobius"/>
    </source>
</evidence>
<evidence type="ECO:0000313" key="3">
    <source>
        <dbReference type="EMBL" id="KAK7066001.1"/>
    </source>
</evidence>
<dbReference type="EMBL" id="JAXCGZ010019545">
    <property type="protein sequence ID" value="KAK7066001.1"/>
    <property type="molecule type" value="Genomic_DNA"/>
</dbReference>
<feature type="compositionally biased region" description="Basic and acidic residues" evidence="1">
    <location>
        <begin position="266"/>
        <end position="282"/>
    </location>
</feature>
<feature type="region of interest" description="Disordered" evidence="1">
    <location>
        <begin position="200"/>
        <end position="299"/>
    </location>
</feature>
<accession>A0AAN8WHA2</accession>
<keyword evidence="2" id="KW-0812">Transmembrane</keyword>
<feature type="transmembrane region" description="Helical" evidence="2">
    <location>
        <begin position="80"/>
        <end position="102"/>
    </location>
</feature>
<comment type="caution">
    <text evidence="3">The sequence shown here is derived from an EMBL/GenBank/DDBJ whole genome shotgun (WGS) entry which is preliminary data.</text>
</comment>
<keyword evidence="4" id="KW-1185">Reference proteome</keyword>
<dbReference type="AlphaFoldDB" id="A0AAN8WHA2"/>
<sequence length="299" mass="32978">MGCGIPTVPSERWSLAPSTDVYVYAVDPLSQVVVEAAQLRHALTTKKGMLKRMLPTGLHYRGMRYPVPPRQGHVLQTAELAILIGAVVVFLVTVTSVVCLCYKQKKNRRKPSPMPPIMTAGGMPVMPLAYPGPFGAPYVHMSDHSSADSSEAQELPHEHTLYHHEVPQYPHSHYPRPVPRRSCNHKYQGDHELLHSCNSERVSSQTDDDDATACQRHAPSKKRRRGGAGPPSQSGSGTSVGGGGSRALGNQDRVPSRAPSRIRQRQYRDEHSSSELDERDHLPPQVNIPRPQRCCSEDG</sequence>
<reference evidence="3 4" key="1">
    <citation type="submission" date="2023-11" db="EMBL/GenBank/DDBJ databases">
        <title>Halocaridina rubra genome assembly.</title>
        <authorList>
            <person name="Smith C."/>
        </authorList>
    </citation>
    <scope>NUCLEOTIDE SEQUENCE [LARGE SCALE GENOMIC DNA]</scope>
    <source>
        <strain evidence="3">EP-1</strain>
        <tissue evidence="3">Whole</tissue>
    </source>
</reference>
<dbReference type="Proteomes" id="UP001381693">
    <property type="component" value="Unassembled WGS sequence"/>
</dbReference>
<name>A0AAN8WHA2_HALRR</name>
<keyword evidence="2" id="KW-1133">Transmembrane helix</keyword>
<protein>
    <submittedName>
        <fullName evidence="3">Uncharacterized protein</fullName>
    </submittedName>
</protein>